<evidence type="ECO:0000313" key="2">
    <source>
        <dbReference type="EMBL" id="PIS08070.1"/>
    </source>
</evidence>
<dbReference type="EMBL" id="PEZW01000002">
    <property type="protein sequence ID" value="PIS08070.1"/>
    <property type="molecule type" value="Genomic_DNA"/>
</dbReference>
<feature type="region of interest" description="Disordered" evidence="1">
    <location>
        <begin position="60"/>
        <end position="81"/>
    </location>
</feature>
<name>A0A2H0W7K9_9BACT</name>
<proteinExistence type="predicted"/>
<protein>
    <submittedName>
        <fullName evidence="2">Uncharacterized protein</fullName>
    </submittedName>
</protein>
<dbReference type="AlphaFoldDB" id="A0A2H0W7K9"/>
<evidence type="ECO:0000256" key="1">
    <source>
        <dbReference type="SAM" id="MobiDB-lite"/>
    </source>
</evidence>
<dbReference type="Proteomes" id="UP000231382">
    <property type="component" value="Unassembled WGS sequence"/>
</dbReference>
<evidence type="ECO:0000313" key="3">
    <source>
        <dbReference type="Proteomes" id="UP000231382"/>
    </source>
</evidence>
<organism evidence="2 3">
    <name type="scientific">Candidatus Berkelbacteria bacterium CG10_big_fil_rev_8_21_14_0_10_43_13</name>
    <dbReference type="NCBI Taxonomy" id="1974514"/>
    <lineage>
        <taxon>Bacteria</taxon>
        <taxon>Candidatus Berkelbacteria</taxon>
    </lineage>
</organism>
<gene>
    <name evidence="2" type="ORF">COT78_00290</name>
</gene>
<reference evidence="3" key="1">
    <citation type="submission" date="2017-09" db="EMBL/GenBank/DDBJ databases">
        <title>Depth-based differentiation of microbial function through sediment-hosted aquifers and enrichment of novel symbionts in the deep terrestrial subsurface.</title>
        <authorList>
            <person name="Probst A.J."/>
            <person name="Ladd B."/>
            <person name="Jarett J.K."/>
            <person name="Geller-Mcgrath D.E."/>
            <person name="Sieber C.M.K."/>
            <person name="Emerson J.B."/>
            <person name="Anantharaman K."/>
            <person name="Thomas B.C."/>
            <person name="Malmstrom R."/>
            <person name="Stieglmeier M."/>
            <person name="Klingl A."/>
            <person name="Woyke T."/>
            <person name="Ryan C.M."/>
            <person name="Banfield J.F."/>
        </authorList>
    </citation>
    <scope>NUCLEOTIDE SEQUENCE [LARGE SCALE GENOMIC DNA]</scope>
</reference>
<feature type="region of interest" description="Disordered" evidence="1">
    <location>
        <begin position="1"/>
        <end position="22"/>
    </location>
</feature>
<accession>A0A2H0W7K9</accession>
<comment type="caution">
    <text evidence="2">The sequence shown here is derived from an EMBL/GenBank/DDBJ whole genome shotgun (WGS) entry which is preliminary data.</text>
</comment>
<sequence>MHIAEAMSSQCRAGGSDTEVGHAVISDGPDGIMELLDSAELLVVKGELGVVVDLFETMQSRDQREGQGELERLARGANDGH</sequence>